<accession>A0A914US66</accession>
<dbReference type="Pfam" id="PF04814">
    <property type="entry name" value="HNF-1_N"/>
    <property type="match status" value="1"/>
</dbReference>
<evidence type="ECO:0000259" key="7">
    <source>
        <dbReference type="PROSITE" id="PS51936"/>
    </source>
</evidence>
<feature type="DNA-binding region" description="Homeobox" evidence="2">
    <location>
        <begin position="203"/>
        <end position="279"/>
    </location>
</feature>
<evidence type="ECO:0000313" key="9">
    <source>
        <dbReference type="WBParaSite" id="PSAMB.scaffold11973size3029.g34535.t2"/>
    </source>
</evidence>
<comment type="subcellular location">
    <subcellularLocation>
        <location evidence="1 2 3">Nucleus</location>
    </subcellularLocation>
</comment>
<protein>
    <submittedName>
        <fullName evidence="9">Homeobox domain-containing protein</fullName>
    </submittedName>
</protein>
<dbReference type="SMART" id="SM00389">
    <property type="entry name" value="HOX"/>
    <property type="match status" value="1"/>
</dbReference>
<dbReference type="Gene3D" id="1.10.260.40">
    <property type="entry name" value="lambda repressor-like DNA-binding domains"/>
    <property type="match status" value="1"/>
</dbReference>
<organism evidence="8 9">
    <name type="scientific">Plectus sambesii</name>
    <dbReference type="NCBI Taxonomy" id="2011161"/>
    <lineage>
        <taxon>Eukaryota</taxon>
        <taxon>Metazoa</taxon>
        <taxon>Ecdysozoa</taxon>
        <taxon>Nematoda</taxon>
        <taxon>Chromadorea</taxon>
        <taxon>Plectida</taxon>
        <taxon>Plectina</taxon>
        <taxon>Plectoidea</taxon>
        <taxon>Plectidae</taxon>
        <taxon>Plectus</taxon>
    </lineage>
</organism>
<keyword evidence="2 3" id="KW-0539">Nucleus</keyword>
<dbReference type="InterPro" id="IPR009057">
    <property type="entry name" value="Homeodomain-like_sf"/>
</dbReference>
<name>A0A914US66_9BILA</name>
<evidence type="ECO:0000313" key="8">
    <source>
        <dbReference type="Proteomes" id="UP000887566"/>
    </source>
</evidence>
<dbReference type="InterPro" id="IPR001387">
    <property type="entry name" value="Cro/C1-type_HTH"/>
</dbReference>
<feature type="domain" description="HTH cro/C1-type" evidence="6">
    <location>
        <begin position="123"/>
        <end position="161"/>
    </location>
</feature>
<feature type="compositionally biased region" description="Polar residues" evidence="4">
    <location>
        <begin position="282"/>
        <end position="293"/>
    </location>
</feature>
<dbReference type="PANTHER" id="PTHR14618:SF0">
    <property type="entry name" value="HOMEOBOX-CONTAINING PROTEIN 1"/>
    <property type="match status" value="1"/>
</dbReference>
<dbReference type="PROSITE" id="PS51936">
    <property type="entry name" value="POU_4"/>
    <property type="match status" value="1"/>
</dbReference>
<dbReference type="PANTHER" id="PTHR14618">
    <property type="entry name" value="HOMEODOX-CONTAINING PROTEIN 1 HMBOX1"/>
    <property type="match status" value="1"/>
</dbReference>
<dbReference type="FunFam" id="1.10.10.60:FF:000550">
    <property type="entry name" value="Homeobox domaincontaining protein"/>
    <property type="match status" value="1"/>
</dbReference>
<dbReference type="InterPro" id="IPR006899">
    <property type="entry name" value="HNF-1_N"/>
</dbReference>
<dbReference type="Proteomes" id="UP000887566">
    <property type="component" value="Unplaced"/>
</dbReference>
<dbReference type="AlphaFoldDB" id="A0A914US66"/>
<reference evidence="9" key="1">
    <citation type="submission" date="2022-11" db="UniProtKB">
        <authorList>
            <consortium name="WormBaseParasite"/>
        </authorList>
    </citation>
    <scope>IDENTIFICATION</scope>
</reference>
<dbReference type="WBParaSite" id="PSAMB.scaffold11973size3029.g34535.t2">
    <property type="protein sequence ID" value="PSAMB.scaffold11973size3029.g34535.t2"/>
    <property type="gene ID" value="PSAMB.scaffold11973size3029.g34535"/>
</dbReference>
<dbReference type="Gene3D" id="1.10.10.60">
    <property type="entry name" value="Homeodomain-like"/>
    <property type="match status" value="1"/>
</dbReference>
<keyword evidence="2 3" id="KW-0238">DNA-binding</keyword>
<keyword evidence="2 3" id="KW-0371">Homeobox</keyword>
<dbReference type="InterPro" id="IPR010982">
    <property type="entry name" value="Lambda_DNA-bd_dom_sf"/>
</dbReference>
<feature type="domain" description="POU-specific atypical" evidence="7">
    <location>
        <begin position="91"/>
        <end position="187"/>
    </location>
</feature>
<dbReference type="Pfam" id="PF00046">
    <property type="entry name" value="Homeodomain"/>
    <property type="match status" value="1"/>
</dbReference>
<dbReference type="SUPFAM" id="SSF47413">
    <property type="entry name" value="lambda repressor-like DNA-binding domains"/>
    <property type="match status" value="1"/>
</dbReference>
<dbReference type="InterPro" id="IPR001356">
    <property type="entry name" value="HD"/>
</dbReference>
<evidence type="ECO:0000259" key="6">
    <source>
        <dbReference type="PROSITE" id="PS50943"/>
    </source>
</evidence>
<feature type="compositionally biased region" description="Low complexity" evidence="4">
    <location>
        <begin position="294"/>
        <end position="304"/>
    </location>
</feature>
<dbReference type="InterPro" id="IPR040363">
    <property type="entry name" value="HMBOX1"/>
</dbReference>
<sequence>MINDAPIPVTINAVAPTVTTPALAYALSSDAAAVQRASLLSNLLQHQQLHAVSVPLASTAAEVVSGLPPGLPPYPSPPTSSTTSAYRPIRSQRTPMRDIVTLDDPQELDEFLSQGEDQCIADMKQFVNQYSLRQTTVAHMTGVSQPYISKLLNGNHKELSLRCRRNIYSWYLNCRRHPEKISSYVADPSTRLETNGDGELIPQRRERYVFRPILIRTLERYFADNQFPDLEKRIEIASVCNQALQAEKKGMGLMPKEIVSPQVVANWFANKRKELRRRSDVSNEGTTHGAHQQSSSDAASTPSPSSIVLDTMYNCGSGRPASLQRLDSHSPMLVSDAASKESTDSLAIIQSQLEAVNNSVLTLVNPYRQLMASGAVKTEEDSD</sequence>
<dbReference type="GO" id="GO:0003691">
    <property type="term" value="F:double-stranded telomeric DNA binding"/>
    <property type="evidence" value="ECO:0007669"/>
    <property type="project" value="InterPro"/>
</dbReference>
<dbReference type="PROSITE" id="PS50071">
    <property type="entry name" value="HOMEOBOX_2"/>
    <property type="match status" value="1"/>
</dbReference>
<proteinExistence type="predicted"/>
<feature type="region of interest" description="Disordered" evidence="4">
    <location>
        <begin position="275"/>
        <end position="304"/>
    </location>
</feature>
<evidence type="ECO:0000256" key="2">
    <source>
        <dbReference type="PROSITE-ProRule" id="PRU00108"/>
    </source>
</evidence>
<dbReference type="GO" id="GO:0045893">
    <property type="term" value="P:positive regulation of DNA-templated transcription"/>
    <property type="evidence" value="ECO:0007669"/>
    <property type="project" value="InterPro"/>
</dbReference>
<evidence type="ECO:0000256" key="4">
    <source>
        <dbReference type="SAM" id="MobiDB-lite"/>
    </source>
</evidence>
<dbReference type="InterPro" id="IPR044869">
    <property type="entry name" value="HNF-1_POU"/>
</dbReference>
<keyword evidence="8" id="KW-1185">Reference proteome</keyword>
<feature type="domain" description="Homeobox" evidence="5">
    <location>
        <begin position="201"/>
        <end position="278"/>
    </location>
</feature>
<evidence type="ECO:0000256" key="1">
    <source>
        <dbReference type="ARBA" id="ARBA00004123"/>
    </source>
</evidence>
<dbReference type="SUPFAM" id="SSF46689">
    <property type="entry name" value="Homeodomain-like"/>
    <property type="match status" value="1"/>
</dbReference>
<evidence type="ECO:0000259" key="5">
    <source>
        <dbReference type="PROSITE" id="PS50071"/>
    </source>
</evidence>
<dbReference type="GO" id="GO:0005634">
    <property type="term" value="C:nucleus"/>
    <property type="evidence" value="ECO:0007669"/>
    <property type="project" value="UniProtKB-SubCell"/>
</dbReference>
<dbReference type="PROSITE" id="PS50943">
    <property type="entry name" value="HTH_CROC1"/>
    <property type="match status" value="1"/>
</dbReference>
<evidence type="ECO:0000256" key="3">
    <source>
        <dbReference type="RuleBase" id="RU000682"/>
    </source>
</evidence>
<dbReference type="CDD" id="cd00086">
    <property type="entry name" value="homeodomain"/>
    <property type="match status" value="1"/>
</dbReference>